<dbReference type="OrthoDB" id="330519at2759"/>
<dbReference type="PRINTS" id="PR01801">
    <property type="entry name" value="SURFCEANTIGN"/>
</dbReference>
<evidence type="ECO:0000313" key="3">
    <source>
        <dbReference type="Proteomes" id="UP000221165"/>
    </source>
</evidence>
<dbReference type="AlphaFoldDB" id="A0A2C6L909"/>
<dbReference type="EMBL" id="MIGC01001020">
    <property type="protein sequence ID" value="PHJ23732.1"/>
    <property type="molecule type" value="Genomic_DNA"/>
</dbReference>
<comment type="caution">
    <text evidence="2">The sequence shown here is derived from an EMBL/GenBank/DDBJ whole genome shotgun (WGS) entry which is preliminary data.</text>
</comment>
<dbReference type="Proteomes" id="UP000221165">
    <property type="component" value="Unassembled WGS sequence"/>
</dbReference>
<proteinExistence type="predicted"/>
<dbReference type="InterPro" id="IPR028352">
    <property type="entry name" value="Surface_antig_SAG1"/>
</dbReference>
<evidence type="ECO:0000259" key="1">
    <source>
        <dbReference type="Pfam" id="PF04092"/>
    </source>
</evidence>
<dbReference type="Pfam" id="PF04092">
    <property type="entry name" value="SAG"/>
    <property type="match status" value="2"/>
</dbReference>
<reference evidence="2 3" key="1">
    <citation type="journal article" date="2017" name="Int. J. Parasitol.">
        <title>The genome of the protozoan parasite Cystoisospora suis and a reverse vaccinology approach to identify vaccine candidates.</title>
        <authorList>
            <person name="Palmieri N."/>
            <person name="Shrestha A."/>
            <person name="Ruttkowski B."/>
            <person name="Beck T."/>
            <person name="Vogl C."/>
            <person name="Tomley F."/>
            <person name="Blake D.P."/>
            <person name="Joachim A."/>
        </authorList>
    </citation>
    <scope>NUCLEOTIDE SEQUENCE [LARGE SCALE GENOMIC DNA]</scope>
    <source>
        <strain evidence="2 3">Wien I</strain>
    </source>
</reference>
<organism evidence="2 3">
    <name type="scientific">Cystoisospora suis</name>
    <dbReference type="NCBI Taxonomy" id="483139"/>
    <lineage>
        <taxon>Eukaryota</taxon>
        <taxon>Sar</taxon>
        <taxon>Alveolata</taxon>
        <taxon>Apicomplexa</taxon>
        <taxon>Conoidasida</taxon>
        <taxon>Coccidia</taxon>
        <taxon>Eucoccidiorida</taxon>
        <taxon>Eimeriorina</taxon>
        <taxon>Sarcocystidae</taxon>
        <taxon>Cystoisospora</taxon>
    </lineage>
</organism>
<name>A0A2C6L909_9APIC</name>
<dbReference type="GeneID" id="94425820"/>
<dbReference type="InterPro" id="IPR007226">
    <property type="entry name" value="SRS_dom"/>
</dbReference>
<evidence type="ECO:0000313" key="2">
    <source>
        <dbReference type="EMBL" id="PHJ23732.1"/>
    </source>
</evidence>
<dbReference type="Gene3D" id="2.60.40.1320">
    <property type="entry name" value="SRS domain"/>
    <property type="match status" value="2"/>
</dbReference>
<dbReference type="RefSeq" id="XP_067925407.1">
    <property type="nucleotide sequence ID" value="XM_068062609.1"/>
</dbReference>
<feature type="domain" description="SRS" evidence="1">
    <location>
        <begin position="66"/>
        <end position="199"/>
    </location>
</feature>
<dbReference type="InterPro" id="IPR036755">
    <property type="entry name" value="SRS_dom_sf"/>
</dbReference>
<dbReference type="SUPFAM" id="SSF74877">
    <property type="entry name" value="Major surface antigen p30, SAG1"/>
    <property type="match status" value="2"/>
</dbReference>
<accession>A0A2C6L909</accession>
<sequence>MSHAEGLTLRRYPGGKIAFGSSFQKMGPVFLVALFAYVSCQIGEAVADPGSSAGGEPAKNSVLENQVATCTAPTQRAVTPEILSASISEAANTLTLNCSGGEENVAVPSTLVKGTVCAPVTDNTVETCEAAVNAKEQSKTIEVKQLLGTQENIVWTSTGTSSKSYKLTIGKGFFPYVDKKFFVGCKKSTQFACRVDVTVMARASAVSGNVATCAYGEASNASALEVRMTPEKNTFTLVCGTEGSSRPEESKFKSEFCAGTDVVDCSTTSTYGSILPGFRSEWWTPAAQGGPEVLTIPPENFPEKEQTFLVGCIPRASTDSKTKTTGACKVKVTVAAKQGTSSSVQTSYVSVGFYVAVLARSLSMLF</sequence>
<keyword evidence="3" id="KW-1185">Reference proteome</keyword>
<dbReference type="VEuPathDB" id="ToxoDB:CSUI_002407"/>
<dbReference type="GO" id="GO:0016020">
    <property type="term" value="C:membrane"/>
    <property type="evidence" value="ECO:0007669"/>
    <property type="project" value="InterPro"/>
</dbReference>
<gene>
    <name evidence="2" type="ORF">CSUI_002407</name>
</gene>
<protein>
    <submittedName>
        <fullName evidence="2">Srs domain-containing protein</fullName>
    </submittedName>
</protein>
<feature type="domain" description="SRS" evidence="1">
    <location>
        <begin position="209"/>
        <end position="334"/>
    </location>
</feature>